<feature type="non-terminal residue" evidence="1">
    <location>
        <position position="1"/>
    </location>
</feature>
<reference evidence="1" key="1">
    <citation type="submission" date="2014-05" db="EMBL/GenBank/DDBJ databases">
        <authorList>
            <person name="Chronopoulou M."/>
        </authorList>
    </citation>
    <scope>NUCLEOTIDE SEQUENCE</scope>
    <source>
        <tissue evidence="1">Whole organism</tissue>
    </source>
</reference>
<protein>
    <submittedName>
        <fullName evidence="1">Uncharacterized protein</fullName>
    </submittedName>
</protein>
<proteinExistence type="predicted"/>
<name>A0A0K2U4Y6_LEPSM</name>
<dbReference type="EMBL" id="HACA01015415">
    <property type="protein sequence ID" value="CDW32776.1"/>
    <property type="molecule type" value="Transcribed_RNA"/>
</dbReference>
<sequence>PHLMASTRFYRLFVKYLRLFSFFMGTYIRTKRNSSYVLKTQTHW</sequence>
<evidence type="ECO:0000313" key="1">
    <source>
        <dbReference type="EMBL" id="CDW32776.1"/>
    </source>
</evidence>
<dbReference type="AlphaFoldDB" id="A0A0K2U4Y6"/>
<organism evidence="1">
    <name type="scientific">Lepeophtheirus salmonis</name>
    <name type="common">Salmon louse</name>
    <name type="synonym">Caligus salmonis</name>
    <dbReference type="NCBI Taxonomy" id="72036"/>
    <lineage>
        <taxon>Eukaryota</taxon>
        <taxon>Metazoa</taxon>
        <taxon>Ecdysozoa</taxon>
        <taxon>Arthropoda</taxon>
        <taxon>Crustacea</taxon>
        <taxon>Multicrustacea</taxon>
        <taxon>Hexanauplia</taxon>
        <taxon>Copepoda</taxon>
        <taxon>Siphonostomatoida</taxon>
        <taxon>Caligidae</taxon>
        <taxon>Lepeophtheirus</taxon>
    </lineage>
</organism>
<accession>A0A0K2U4Y6</accession>